<evidence type="ECO:0000256" key="2">
    <source>
        <dbReference type="ARBA" id="ARBA00023015"/>
    </source>
</evidence>
<gene>
    <name evidence="11" type="primary">LOC116205731</name>
    <name evidence="8" type="ORF">CDL15_Pgr028505</name>
</gene>
<dbReference type="InterPro" id="IPR011598">
    <property type="entry name" value="bHLH_dom"/>
</dbReference>
<reference evidence="9" key="1">
    <citation type="journal article" date="2017" name="Plant J.">
        <title>The pomegranate (Punica granatum L.) genome and the genomics of punicalagin biosynthesis.</title>
        <authorList>
            <person name="Qin G."/>
            <person name="Xu C."/>
            <person name="Ming R."/>
            <person name="Tang H."/>
            <person name="Guyot R."/>
            <person name="Kramer E.M."/>
            <person name="Hu Y."/>
            <person name="Yi X."/>
            <person name="Qi Y."/>
            <person name="Xu X."/>
            <person name="Gao Z."/>
            <person name="Pan H."/>
            <person name="Jian J."/>
            <person name="Tian Y."/>
            <person name="Yue Z."/>
            <person name="Xu Y."/>
        </authorList>
    </citation>
    <scope>NUCLEOTIDE SEQUENCE [LARGE SCALE GENOMIC DNA]</scope>
    <source>
        <strain evidence="9">cv. Dabenzi</strain>
    </source>
</reference>
<keyword evidence="2" id="KW-0805">Transcription regulation</keyword>
<dbReference type="PROSITE" id="PS50888">
    <property type="entry name" value="BHLH"/>
    <property type="match status" value="1"/>
</dbReference>
<feature type="compositionally biased region" description="Basic residues" evidence="6">
    <location>
        <begin position="147"/>
        <end position="164"/>
    </location>
</feature>
<keyword evidence="4" id="KW-0804">Transcription</keyword>
<dbReference type="GO" id="GO:0000978">
    <property type="term" value="F:RNA polymerase II cis-regulatory region sequence-specific DNA binding"/>
    <property type="evidence" value="ECO:0007669"/>
    <property type="project" value="TreeGrafter"/>
</dbReference>
<evidence type="ECO:0000313" key="9">
    <source>
        <dbReference type="Proteomes" id="UP000197138"/>
    </source>
</evidence>
<dbReference type="GeneID" id="116205731"/>
<keyword evidence="5" id="KW-0539">Nucleus</keyword>
<organism evidence="8 9">
    <name type="scientific">Punica granatum</name>
    <name type="common">Pomegranate</name>
    <dbReference type="NCBI Taxonomy" id="22663"/>
    <lineage>
        <taxon>Eukaryota</taxon>
        <taxon>Viridiplantae</taxon>
        <taxon>Streptophyta</taxon>
        <taxon>Embryophyta</taxon>
        <taxon>Tracheophyta</taxon>
        <taxon>Spermatophyta</taxon>
        <taxon>Magnoliopsida</taxon>
        <taxon>eudicotyledons</taxon>
        <taxon>Gunneridae</taxon>
        <taxon>Pentapetalae</taxon>
        <taxon>rosids</taxon>
        <taxon>malvids</taxon>
        <taxon>Myrtales</taxon>
        <taxon>Lythraceae</taxon>
        <taxon>Punica</taxon>
    </lineage>
</organism>
<evidence type="ECO:0000259" key="7">
    <source>
        <dbReference type="PROSITE" id="PS50888"/>
    </source>
</evidence>
<protein>
    <submittedName>
        <fullName evidence="11">Transcription factor bHLH85-like</fullName>
    </submittedName>
</protein>
<evidence type="ECO:0000313" key="11">
    <source>
        <dbReference type="RefSeq" id="XP_031394237.1"/>
    </source>
</evidence>
<comment type="subcellular location">
    <subcellularLocation>
        <location evidence="1">Nucleus</location>
    </subcellularLocation>
</comment>
<feature type="domain" description="BHLH" evidence="7">
    <location>
        <begin position="235"/>
        <end position="284"/>
    </location>
</feature>
<dbReference type="InterPro" id="IPR045843">
    <property type="entry name" value="IND-like"/>
</dbReference>
<dbReference type="SUPFAM" id="SSF47459">
    <property type="entry name" value="HLH, helix-loop-helix DNA-binding domain"/>
    <property type="match status" value="1"/>
</dbReference>
<sequence>MEPMDPVSEGEWSSLCGIGSNEEAHFMAQLLGNGPLNFEPGCGLGFGSWPAHESTVSFLGSNDSSFYPSNNFPHTSPIYSSSSGDNNDYLNLGETTNPILESENGAVLIDSGPIGEHDFPRHDIVHLKGQEEEADMKKNSSLESSRKQSRSTRNKMKRNVKLKKSQSLEFSSQNEEDDNTNNDNKNAPVYWQSSSPCCSEDDSSISQGENGGSGSSVKEPGALNQGWKTRASRGSATDPQSLYARKRRERINERLKILQSLVPNGTKVDISTMLEEAVHYVKFLQLQIKLLSSDDLWMYAPIAYNGIDIGLNLKINTPR</sequence>
<evidence type="ECO:0000256" key="5">
    <source>
        <dbReference type="ARBA" id="ARBA00023242"/>
    </source>
</evidence>
<dbReference type="InterPro" id="IPR036638">
    <property type="entry name" value="HLH_DNA-bd_sf"/>
</dbReference>
<dbReference type="FunFam" id="4.10.280.10:FF:000022">
    <property type="entry name" value="Basic helix-loop-helix transcription factor"/>
    <property type="match status" value="1"/>
</dbReference>
<dbReference type="Gene3D" id="4.10.280.10">
    <property type="entry name" value="Helix-loop-helix DNA-binding domain"/>
    <property type="match status" value="1"/>
</dbReference>
<feature type="compositionally biased region" description="Basic and acidic residues" evidence="6">
    <location>
        <begin position="130"/>
        <end position="146"/>
    </location>
</feature>
<dbReference type="PANTHER" id="PTHR16223">
    <property type="entry name" value="TRANSCRIPTION FACTOR BHLH83-RELATED"/>
    <property type="match status" value="1"/>
</dbReference>
<dbReference type="Proteomes" id="UP000515151">
    <property type="component" value="Chromosome 4"/>
</dbReference>
<dbReference type="PANTHER" id="PTHR16223:SF274">
    <property type="entry name" value="TRANSCRIPTION FACTOR BHLH84"/>
    <property type="match status" value="1"/>
</dbReference>
<dbReference type="AlphaFoldDB" id="A0A218VX43"/>
<evidence type="ECO:0000256" key="4">
    <source>
        <dbReference type="ARBA" id="ARBA00023163"/>
    </source>
</evidence>
<dbReference type="EMBL" id="MTKT01005739">
    <property type="protein sequence ID" value="OWM64788.1"/>
    <property type="molecule type" value="Genomic_DNA"/>
</dbReference>
<dbReference type="GO" id="GO:0046983">
    <property type="term" value="F:protein dimerization activity"/>
    <property type="evidence" value="ECO:0007669"/>
    <property type="project" value="InterPro"/>
</dbReference>
<evidence type="ECO:0000256" key="6">
    <source>
        <dbReference type="SAM" id="MobiDB-lite"/>
    </source>
</evidence>
<keyword evidence="10" id="KW-1185">Reference proteome</keyword>
<dbReference type="RefSeq" id="XP_031394237.1">
    <property type="nucleotide sequence ID" value="XM_031538377.1"/>
</dbReference>
<feature type="region of interest" description="Disordered" evidence="6">
    <location>
        <begin position="130"/>
        <end position="240"/>
    </location>
</feature>
<evidence type="ECO:0000313" key="10">
    <source>
        <dbReference type="Proteomes" id="UP000515151"/>
    </source>
</evidence>
<evidence type="ECO:0000313" key="8">
    <source>
        <dbReference type="EMBL" id="OWM64788.1"/>
    </source>
</evidence>
<dbReference type="CDD" id="cd11454">
    <property type="entry name" value="bHLH_AtIND_like"/>
    <property type="match status" value="1"/>
</dbReference>
<reference evidence="10" key="3">
    <citation type="journal article" date="2020" name="Plant Biotechnol. J.">
        <title>The pomegranate (Punica granatum L.) draft genome dissects genetic divergence between soft- and hard-seeded cultivars.</title>
        <authorList>
            <person name="Luo X."/>
            <person name="Li H."/>
            <person name="Wu Z."/>
            <person name="Yao W."/>
            <person name="Zhao P."/>
            <person name="Cao D."/>
            <person name="Yu H."/>
            <person name="Li K."/>
            <person name="Poudel K."/>
            <person name="Zhao D."/>
            <person name="Zhang F."/>
            <person name="Xia X."/>
            <person name="Chen L."/>
            <person name="Wang Q."/>
            <person name="Jing D."/>
            <person name="Cao S."/>
        </authorList>
    </citation>
    <scope>NUCLEOTIDE SEQUENCE [LARGE SCALE GENOMIC DNA]</scope>
</reference>
<keyword evidence="3" id="KW-0238">DNA-binding</keyword>
<accession>A0A218VX43</accession>
<dbReference type="GO" id="GO:0000981">
    <property type="term" value="F:DNA-binding transcription factor activity, RNA polymerase II-specific"/>
    <property type="evidence" value="ECO:0007669"/>
    <property type="project" value="TreeGrafter"/>
</dbReference>
<reference evidence="11" key="4">
    <citation type="submission" date="2025-04" db="UniProtKB">
        <authorList>
            <consortium name="RefSeq"/>
        </authorList>
    </citation>
    <scope>IDENTIFICATION</scope>
    <source>
        <tissue evidence="11">Leaf</tissue>
    </source>
</reference>
<dbReference type="GO" id="GO:0005634">
    <property type="term" value="C:nucleus"/>
    <property type="evidence" value="ECO:0007669"/>
    <property type="project" value="UniProtKB-SubCell"/>
</dbReference>
<dbReference type="OrthoDB" id="651283at2759"/>
<name>A0A218VX43_PUNGR</name>
<dbReference type="Pfam" id="PF00010">
    <property type="entry name" value="HLH"/>
    <property type="match status" value="1"/>
</dbReference>
<dbReference type="SMART" id="SM00353">
    <property type="entry name" value="HLH"/>
    <property type="match status" value="1"/>
</dbReference>
<evidence type="ECO:0000256" key="3">
    <source>
        <dbReference type="ARBA" id="ARBA00023125"/>
    </source>
</evidence>
<proteinExistence type="predicted"/>
<evidence type="ECO:0000256" key="1">
    <source>
        <dbReference type="ARBA" id="ARBA00004123"/>
    </source>
</evidence>
<dbReference type="GO" id="GO:0048766">
    <property type="term" value="P:root hair initiation"/>
    <property type="evidence" value="ECO:0007669"/>
    <property type="project" value="UniProtKB-ARBA"/>
</dbReference>
<reference evidence="8" key="2">
    <citation type="submission" date="2017-06" db="EMBL/GenBank/DDBJ databases">
        <title>The pomegranate genome and the genomics of punicalagin biosynthesis.</title>
        <authorList>
            <person name="Xu C."/>
        </authorList>
    </citation>
    <scope>NUCLEOTIDE SEQUENCE [LARGE SCALE GENOMIC DNA]</scope>
    <source>
        <tissue evidence="8">Fresh leaf</tissue>
    </source>
</reference>
<dbReference type="Proteomes" id="UP000197138">
    <property type="component" value="Unassembled WGS sequence"/>
</dbReference>